<evidence type="ECO:0000313" key="1">
    <source>
        <dbReference type="EMBL" id="KAF7814163.1"/>
    </source>
</evidence>
<evidence type="ECO:0000313" key="2">
    <source>
        <dbReference type="Proteomes" id="UP000634136"/>
    </source>
</evidence>
<keyword evidence="2" id="KW-1185">Reference proteome</keyword>
<name>A0A834T0D9_9FABA</name>
<dbReference type="Proteomes" id="UP000634136">
    <property type="component" value="Unassembled WGS sequence"/>
</dbReference>
<sequence>MEGNQVPRKPLMGCNVRLVRRRSEGGEGV</sequence>
<dbReference type="EMBL" id="JAAIUW010000009">
    <property type="protein sequence ID" value="KAF7814163.1"/>
    <property type="molecule type" value="Genomic_DNA"/>
</dbReference>
<reference evidence="1" key="1">
    <citation type="submission" date="2020-09" db="EMBL/GenBank/DDBJ databases">
        <title>Genome-Enabled Discovery of Anthraquinone Biosynthesis in Senna tora.</title>
        <authorList>
            <person name="Kang S.-H."/>
            <person name="Pandey R.P."/>
            <person name="Lee C.-M."/>
            <person name="Sim J.-S."/>
            <person name="Jeong J.-T."/>
            <person name="Choi B.-S."/>
            <person name="Jung M."/>
            <person name="Ginzburg D."/>
            <person name="Zhao K."/>
            <person name="Won S.Y."/>
            <person name="Oh T.-J."/>
            <person name="Yu Y."/>
            <person name="Kim N.-H."/>
            <person name="Lee O.R."/>
            <person name="Lee T.-H."/>
            <person name="Bashyal P."/>
            <person name="Kim T.-S."/>
            <person name="Lee W.-H."/>
            <person name="Kawkins C."/>
            <person name="Kim C.-K."/>
            <person name="Kim J.S."/>
            <person name="Ahn B.O."/>
            <person name="Rhee S.Y."/>
            <person name="Sohng J.K."/>
        </authorList>
    </citation>
    <scope>NUCLEOTIDE SEQUENCE</scope>
    <source>
        <tissue evidence="1">Leaf</tissue>
    </source>
</reference>
<dbReference type="AlphaFoldDB" id="A0A834T0D9"/>
<comment type="caution">
    <text evidence="1">The sequence shown here is derived from an EMBL/GenBank/DDBJ whole genome shotgun (WGS) entry which is preliminary data.</text>
</comment>
<protein>
    <submittedName>
        <fullName evidence="1">Uncharacterized protein</fullName>
    </submittedName>
</protein>
<gene>
    <name evidence="1" type="ORF">G2W53_028132</name>
</gene>
<organism evidence="1 2">
    <name type="scientific">Senna tora</name>
    <dbReference type="NCBI Taxonomy" id="362788"/>
    <lineage>
        <taxon>Eukaryota</taxon>
        <taxon>Viridiplantae</taxon>
        <taxon>Streptophyta</taxon>
        <taxon>Embryophyta</taxon>
        <taxon>Tracheophyta</taxon>
        <taxon>Spermatophyta</taxon>
        <taxon>Magnoliopsida</taxon>
        <taxon>eudicotyledons</taxon>
        <taxon>Gunneridae</taxon>
        <taxon>Pentapetalae</taxon>
        <taxon>rosids</taxon>
        <taxon>fabids</taxon>
        <taxon>Fabales</taxon>
        <taxon>Fabaceae</taxon>
        <taxon>Caesalpinioideae</taxon>
        <taxon>Cassia clade</taxon>
        <taxon>Senna</taxon>
    </lineage>
</organism>
<accession>A0A834T0D9</accession>
<proteinExistence type="predicted"/>